<dbReference type="SUPFAM" id="SSF103473">
    <property type="entry name" value="MFS general substrate transporter"/>
    <property type="match status" value="1"/>
</dbReference>
<evidence type="ECO:0000256" key="4">
    <source>
        <dbReference type="ARBA" id="ARBA00022989"/>
    </source>
</evidence>
<feature type="transmembrane region" description="Helical" evidence="6">
    <location>
        <begin position="367"/>
        <end position="386"/>
    </location>
</feature>
<feature type="transmembrane region" description="Helical" evidence="6">
    <location>
        <begin position="267"/>
        <end position="291"/>
    </location>
</feature>
<keyword evidence="4 6" id="KW-1133">Transmembrane helix</keyword>
<keyword evidence="5 6" id="KW-0472">Membrane</keyword>
<keyword evidence="2" id="KW-1003">Cell membrane</keyword>
<organism evidence="7 8">
    <name type="scientific">Natronoglycomyces albus</name>
    <dbReference type="NCBI Taxonomy" id="2811108"/>
    <lineage>
        <taxon>Bacteria</taxon>
        <taxon>Bacillati</taxon>
        <taxon>Actinomycetota</taxon>
        <taxon>Actinomycetes</taxon>
        <taxon>Glycomycetales</taxon>
        <taxon>Glycomycetaceae</taxon>
        <taxon>Natronoglycomyces</taxon>
    </lineage>
</organism>
<keyword evidence="3 6" id="KW-0812">Transmembrane</keyword>
<comment type="subcellular location">
    <subcellularLocation>
        <location evidence="1">Cell membrane</location>
        <topology evidence="1">Multi-pass membrane protein</topology>
    </subcellularLocation>
</comment>
<protein>
    <submittedName>
        <fullName evidence="7">MFS transporter</fullName>
    </submittedName>
</protein>
<name>A0A895XNG6_9ACTN</name>
<feature type="transmembrane region" description="Helical" evidence="6">
    <location>
        <begin position="241"/>
        <end position="261"/>
    </location>
</feature>
<feature type="transmembrane region" description="Helical" evidence="6">
    <location>
        <begin position="173"/>
        <end position="195"/>
    </location>
</feature>
<dbReference type="InterPro" id="IPR036259">
    <property type="entry name" value="MFS_trans_sf"/>
</dbReference>
<dbReference type="RefSeq" id="WP_213172678.1">
    <property type="nucleotide sequence ID" value="NZ_CP070496.1"/>
</dbReference>
<reference evidence="7" key="1">
    <citation type="submission" date="2021-02" db="EMBL/GenBank/DDBJ databases">
        <title>Natronoglycomyces albus gen. nov., sp. nov, a haloalkaliphilic actinobacterium from a soda solonchak soil.</title>
        <authorList>
            <person name="Sorokin D.Y."/>
            <person name="Khijniak T.V."/>
            <person name="Zakharycheva A.P."/>
            <person name="Boueva O.V."/>
            <person name="Ariskina E.V."/>
            <person name="Hahnke R.L."/>
            <person name="Bunk B."/>
            <person name="Sproer C."/>
            <person name="Schumann P."/>
            <person name="Evtushenko L.I."/>
            <person name="Kublanov I.V."/>
        </authorList>
    </citation>
    <scope>NUCLEOTIDE SEQUENCE</scope>
    <source>
        <strain evidence="7">DSM 106290</strain>
    </source>
</reference>
<evidence type="ECO:0000313" key="8">
    <source>
        <dbReference type="Proteomes" id="UP000662939"/>
    </source>
</evidence>
<evidence type="ECO:0000313" key="7">
    <source>
        <dbReference type="EMBL" id="QSB06667.1"/>
    </source>
</evidence>
<dbReference type="EMBL" id="CP070496">
    <property type="protein sequence ID" value="QSB06667.1"/>
    <property type="molecule type" value="Genomic_DNA"/>
</dbReference>
<evidence type="ECO:0000256" key="5">
    <source>
        <dbReference type="ARBA" id="ARBA00023136"/>
    </source>
</evidence>
<dbReference type="Gene3D" id="1.20.1250.20">
    <property type="entry name" value="MFS general substrate transporter like domains"/>
    <property type="match status" value="1"/>
</dbReference>
<evidence type="ECO:0000256" key="1">
    <source>
        <dbReference type="ARBA" id="ARBA00004651"/>
    </source>
</evidence>
<feature type="transmembrane region" description="Helical" evidence="6">
    <location>
        <begin position="335"/>
        <end position="355"/>
    </location>
</feature>
<dbReference type="NCBIfam" id="NF037960">
    <property type="entry name" value="MFS_trans"/>
    <property type="match status" value="1"/>
</dbReference>
<keyword evidence="8" id="KW-1185">Reference proteome</keyword>
<evidence type="ECO:0000256" key="2">
    <source>
        <dbReference type="ARBA" id="ARBA00022475"/>
    </source>
</evidence>
<dbReference type="PANTHER" id="PTHR23513:SF6">
    <property type="entry name" value="MAJOR FACILITATOR SUPERFAMILY ASSOCIATED DOMAIN-CONTAINING PROTEIN"/>
    <property type="match status" value="1"/>
</dbReference>
<gene>
    <name evidence="7" type="ORF">JQS30_07165</name>
</gene>
<sequence length="430" mass="45465">MATVANPGPAASIATINRARRWMVAGLCISIIGTRIVQGGSHGSVANGTLPVIWIAILATFGYAIAFAAPITAKILSRYNPARVLVWSEVTECAISGIALAALFLLPQHTIPILVTYLLMAVFFPVVGDVVEEFYGQQLAQLNPQQALAFNSTIYAVLAAIGLVLAMPMGSVVAGYSLTWLIAANALLSATGCLFRLVASRTVVTAPVADQDIDDFGPLGKKSTLGDFLRDLTLTGPASPAIAFITQIGGSIGGMFVYLWIAHNTGWPTATALGLVIGLFGIGATIGPFLAPLLRRLMSTEDALILVFGTCLVILAAAVLGVTFLAAPANWICGLSYVFLIGLATRCSTVLITTLRQQSFRGSRFTAIMSWSFSMNALAAIIGNWLGYALSVNQYPQIGLLVYLGAIAVVFVVVWRFRHSTKPDSQLVTP</sequence>
<proteinExistence type="predicted"/>
<evidence type="ECO:0000256" key="3">
    <source>
        <dbReference type="ARBA" id="ARBA00022692"/>
    </source>
</evidence>
<feature type="transmembrane region" description="Helical" evidence="6">
    <location>
        <begin position="52"/>
        <end position="72"/>
    </location>
</feature>
<evidence type="ECO:0000256" key="6">
    <source>
        <dbReference type="SAM" id="Phobius"/>
    </source>
</evidence>
<accession>A0A895XNG6</accession>
<dbReference type="Proteomes" id="UP000662939">
    <property type="component" value="Chromosome"/>
</dbReference>
<feature type="transmembrane region" description="Helical" evidence="6">
    <location>
        <begin position="111"/>
        <end position="135"/>
    </location>
</feature>
<feature type="transmembrane region" description="Helical" evidence="6">
    <location>
        <begin position="22"/>
        <end position="40"/>
    </location>
</feature>
<dbReference type="GO" id="GO:0005886">
    <property type="term" value="C:plasma membrane"/>
    <property type="evidence" value="ECO:0007669"/>
    <property type="project" value="UniProtKB-SubCell"/>
</dbReference>
<feature type="transmembrane region" description="Helical" evidence="6">
    <location>
        <begin position="398"/>
        <end position="417"/>
    </location>
</feature>
<dbReference type="AlphaFoldDB" id="A0A895XNG6"/>
<feature type="transmembrane region" description="Helical" evidence="6">
    <location>
        <begin position="84"/>
        <end position="105"/>
    </location>
</feature>
<feature type="transmembrane region" description="Helical" evidence="6">
    <location>
        <begin position="147"/>
        <end position="167"/>
    </location>
</feature>
<feature type="transmembrane region" description="Helical" evidence="6">
    <location>
        <begin position="303"/>
        <end position="329"/>
    </location>
</feature>
<dbReference type="PANTHER" id="PTHR23513">
    <property type="entry name" value="INTEGRAL MEMBRANE EFFLUX PROTEIN-RELATED"/>
    <property type="match status" value="1"/>
</dbReference>
<dbReference type="KEGG" id="nav:JQS30_07165"/>